<dbReference type="GO" id="GO:0046872">
    <property type="term" value="F:metal ion binding"/>
    <property type="evidence" value="ECO:0007669"/>
    <property type="project" value="UniProtKB-KW"/>
</dbReference>
<evidence type="ECO:0000256" key="3">
    <source>
        <dbReference type="ARBA" id="ARBA00022723"/>
    </source>
</evidence>
<evidence type="ECO:0000256" key="4">
    <source>
        <dbReference type="ARBA" id="ARBA00022842"/>
    </source>
</evidence>
<evidence type="ECO:0000259" key="7">
    <source>
        <dbReference type="Pfam" id="PF00534"/>
    </source>
</evidence>
<dbReference type="GO" id="GO:0102710">
    <property type="term" value="F:D-inositol-3-phosphate glycosyltransferase activity"/>
    <property type="evidence" value="ECO:0007669"/>
    <property type="project" value="UniProtKB-EC"/>
</dbReference>
<dbReference type="PANTHER" id="PTHR45947:SF3">
    <property type="entry name" value="SULFOQUINOVOSYL TRANSFERASE SQD2"/>
    <property type="match status" value="1"/>
</dbReference>
<organism evidence="9">
    <name type="scientific">freshwater metagenome</name>
    <dbReference type="NCBI Taxonomy" id="449393"/>
    <lineage>
        <taxon>unclassified sequences</taxon>
        <taxon>metagenomes</taxon>
        <taxon>ecological metagenomes</taxon>
    </lineage>
</organism>
<keyword evidence="3" id="KW-0479">Metal-binding</keyword>
<dbReference type="SUPFAM" id="SSF53756">
    <property type="entry name" value="UDP-Glycosyltransferase/glycogen phosphorylase"/>
    <property type="match status" value="1"/>
</dbReference>
<evidence type="ECO:0000256" key="1">
    <source>
        <dbReference type="ARBA" id="ARBA00008449"/>
    </source>
</evidence>
<feature type="domain" description="Glycosyltransferase subfamily 4-like N-terminal" evidence="8">
    <location>
        <begin position="45"/>
        <end position="216"/>
    </location>
</feature>
<dbReference type="InterPro" id="IPR028098">
    <property type="entry name" value="Glyco_trans_4-like_N"/>
</dbReference>
<comment type="similarity">
    <text evidence="1">Belongs to the glycosyltransferase group 1 family. MshA subfamily.</text>
</comment>
<gene>
    <name evidence="9" type="ORF">UFOPK4410_01166</name>
</gene>
<feature type="domain" description="Glycosyl transferase family 1" evidence="7">
    <location>
        <begin position="230"/>
        <end position="397"/>
    </location>
</feature>
<dbReference type="GO" id="GO:0010125">
    <property type="term" value="P:mycothiol biosynthetic process"/>
    <property type="evidence" value="ECO:0007669"/>
    <property type="project" value="InterPro"/>
</dbReference>
<dbReference type="Gene3D" id="3.40.50.2000">
    <property type="entry name" value="Glycogen Phosphorylase B"/>
    <property type="match status" value="2"/>
</dbReference>
<dbReference type="Pfam" id="PF00534">
    <property type="entry name" value="Glycos_transf_1"/>
    <property type="match status" value="1"/>
</dbReference>
<dbReference type="AlphaFoldDB" id="A0A6J7VV86"/>
<dbReference type="InterPro" id="IPR050194">
    <property type="entry name" value="Glycosyltransferase_grp1"/>
</dbReference>
<sequence length="439" mass="47287">MEAIRSWAPFAQPSNSPYSYEMNGRIATVMVHTSPLDQPGIGDAGGMNIYVLESAQRMAAMGVEVDIFTRRTESTSPDIVEISKGVRVRYFDCGHGHLTKEQLPTHILGLSKEFLRIAKDGNYDAIHSHYWLSGKVAMPAAAKLGIPLIHTMHTMARVKNLNLAEGESPEPMIRVQGETQVAASAQALIANTDSEAASLVSLYGACPDTVHVVNPGVDLYTFTPGQGRKSAREFIGTPQDALVVTFVGRIQPHKGPEVLIHAASELVKHSPHMRPRLIVNIIGGASGANTEEVERLKELASWLAIDDVVRFAPPVPRAELVQWYRAADLVCVPSYSESFGLVALEAQACGTPVIATAVGGLRTAVADGISGVLVDGHDPKAWSSVIARLLQEPQRRVLLSMGAIEHASHFGWDATARGTLDIYDQVISENSIASKIVGQ</sequence>
<dbReference type="InterPro" id="IPR001296">
    <property type="entry name" value="Glyco_trans_1"/>
</dbReference>
<dbReference type="InterPro" id="IPR017814">
    <property type="entry name" value="Mycothiol_biosynthesis_MshA"/>
</dbReference>
<dbReference type="HAMAP" id="MF_01695">
    <property type="entry name" value="MshA"/>
    <property type="match status" value="1"/>
</dbReference>
<dbReference type="EC" id="2.4.1.250" evidence="2"/>
<keyword evidence="4" id="KW-0460">Magnesium</keyword>
<dbReference type="PANTHER" id="PTHR45947">
    <property type="entry name" value="SULFOQUINOVOSYL TRANSFERASE SQD2"/>
    <property type="match status" value="1"/>
</dbReference>
<accession>A0A6J7VV86</accession>
<evidence type="ECO:0000256" key="6">
    <source>
        <dbReference type="ARBA" id="ARBA00048131"/>
    </source>
</evidence>
<dbReference type="GO" id="GO:0008375">
    <property type="term" value="F:acetylglucosaminyltransferase activity"/>
    <property type="evidence" value="ECO:0007669"/>
    <property type="project" value="InterPro"/>
</dbReference>
<protein>
    <recommendedName>
        <fullName evidence="2">D-inositol-3-phosphate glycosyltransferase</fullName>
        <ecNumber evidence="2">2.4.1.250</ecNumber>
    </recommendedName>
    <alternativeName>
        <fullName evidence="5">N-acetylglucosamine-inositol-phosphate N-acetylglucosaminyltransferase</fullName>
    </alternativeName>
</protein>
<evidence type="ECO:0000259" key="8">
    <source>
        <dbReference type="Pfam" id="PF13579"/>
    </source>
</evidence>
<comment type="catalytic activity">
    <reaction evidence="6">
        <text>1D-myo-inositol 3-phosphate + UDP-N-acetyl-alpha-D-glucosamine = 1D-myo-inositol 2-acetamido-2-deoxy-alpha-D-glucopyranoside 3-phosphate + UDP + H(+)</text>
        <dbReference type="Rhea" id="RHEA:26188"/>
        <dbReference type="ChEBI" id="CHEBI:15378"/>
        <dbReference type="ChEBI" id="CHEBI:57705"/>
        <dbReference type="ChEBI" id="CHEBI:58223"/>
        <dbReference type="ChEBI" id="CHEBI:58401"/>
        <dbReference type="ChEBI" id="CHEBI:58892"/>
        <dbReference type="EC" id="2.4.1.250"/>
    </reaction>
</comment>
<dbReference type="NCBIfam" id="TIGR03449">
    <property type="entry name" value="mycothiol_MshA"/>
    <property type="match status" value="1"/>
</dbReference>
<reference evidence="9" key="1">
    <citation type="submission" date="2020-05" db="EMBL/GenBank/DDBJ databases">
        <authorList>
            <person name="Chiriac C."/>
            <person name="Salcher M."/>
            <person name="Ghai R."/>
            <person name="Kavagutti S V."/>
        </authorList>
    </citation>
    <scope>NUCLEOTIDE SEQUENCE</scope>
</reference>
<proteinExistence type="inferred from homology"/>
<dbReference type="EMBL" id="CAFBRV010000158">
    <property type="protein sequence ID" value="CAB5123167.1"/>
    <property type="molecule type" value="Genomic_DNA"/>
</dbReference>
<evidence type="ECO:0000313" key="9">
    <source>
        <dbReference type="EMBL" id="CAB5123167.1"/>
    </source>
</evidence>
<evidence type="ECO:0000256" key="2">
    <source>
        <dbReference type="ARBA" id="ARBA00011884"/>
    </source>
</evidence>
<name>A0A6J7VV86_9ZZZZ</name>
<evidence type="ECO:0000256" key="5">
    <source>
        <dbReference type="ARBA" id="ARBA00029622"/>
    </source>
</evidence>
<dbReference type="Pfam" id="PF13579">
    <property type="entry name" value="Glyco_trans_4_4"/>
    <property type="match status" value="1"/>
</dbReference>